<dbReference type="InterPro" id="IPR005174">
    <property type="entry name" value="KIB1-4_b-propeller"/>
</dbReference>
<dbReference type="Proteomes" id="UP000298652">
    <property type="component" value="Chromosome 8"/>
</dbReference>
<protein>
    <recommendedName>
        <fullName evidence="1">KIB1-4 beta-propeller domain-containing protein</fullName>
    </recommendedName>
</protein>
<accession>A0A4U6TH06</accession>
<name>A0A4U6TH06_SETVI</name>
<evidence type="ECO:0000259" key="1">
    <source>
        <dbReference type="Pfam" id="PF03478"/>
    </source>
</evidence>
<proteinExistence type="predicted"/>
<dbReference type="PANTHER" id="PTHR33110:SF103">
    <property type="entry name" value="F-BOX DOMAIN-CONTAINING PROTEIN"/>
    <property type="match status" value="1"/>
</dbReference>
<dbReference type="PANTHER" id="PTHR33110">
    <property type="entry name" value="F-BOX/KELCH-REPEAT PROTEIN-RELATED"/>
    <property type="match status" value="1"/>
</dbReference>
<reference evidence="2" key="1">
    <citation type="submission" date="2019-03" db="EMBL/GenBank/DDBJ databases">
        <title>WGS assembly of Setaria viridis.</title>
        <authorList>
            <person name="Huang P."/>
            <person name="Jenkins J."/>
            <person name="Grimwood J."/>
            <person name="Barry K."/>
            <person name="Healey A."/>
            <person name="Mamidi S."/>
            <person name="Sreedasyam A."/>
            <person name="Shu S."/>
            <person name="Feldman M."/>
            <person name="Wu J."/>
            <person name="Yu Y."/>
            <person name="Chen C."/>
            <person name="Johnson J."/>
            <person name="Rokhsar D."/>
            <person name="Baxter I."/>
            <person name="Schmutz J."/>
            <person name="Brutnell T."/>
            <person name="Kellogg E."/>
        </authorList>
    </citation>
    <scope>NUCLEOTIDE SEQUENCE [LARGE SCALE GENOMIC DNA]</scope>
</reference>
<sequence>MTLPAPSSVYLLAVVDYSMDETRHQWPVIKLMVCSPDLIAALFGSSTNRIAVCRPGASMWSVAWGLSLWITDMAFYQGKLYAIDYGEFLLALDISVDDNTGDPCIAWIGQVIRMLYLIESRGSLLLVRRRIFRTHSQGNEQIQTFAGQSCDSLDNRVWFLDDYGGMGEQLEFWHQWHGKPPQALLPMISWRDYQGRSAAAWLFPSK</sequence>
<gene>
    <name evidence="2" type="ORF">SEVIR_8G191700v2</name>
</gene>
<dbReference type="OMA" id="RIFRTHS"/>
<keyword evidence="3" id="KW-1185">Reference proteome</keyword>
<dbReference type="AlphaFoldDB" id="A0A4U6TH06"/>
<organism evidence="2 3">
    <name type="scientific">Setaria viridis</name>
    <name type="common">Green bristlegrass</name>
    <name type="synonym">Setaria italica subsp. viridis</name>
    <dbReference type="NCBI Taxonomy" id="4556"/>
    <lineage>
        <taxon>Eukaryota</taxon>
        <taxon>Viridiplantae</taxon>
        <taxon>Streptophyta</taxon>
        <taxon>Embryophyta</taxon>
        <taxon>Tracheophyta</taxon>
        <taxon>Spermatophyta</taxon>
        <taxon>Magnoliopsida</taxon>
        <taxon>Liliopsida</taxon>
        <taxon>Poales</taxon>
        <taxon>Poaceae</taxon>
        <taxon>PACMAD clade</taxon>
        <taxon>Panicoideae</taxon>
        <taxon>Panicodae</taxon>
        <taxon>Paniceae</taxon>
        <taxon>Cenchrinae</taxon>
        <taxon>Setaria</taxon>
    </lineage>
</organism>
<evidence type="ECO:0000313" key="2">
    <source>
        <dbReference type="EMBL" id="TKW01598.1"/>
    </source>
</evidence>
<evidence type="ECO:0000313" key="3">
    <source>
        <dbReference type="Proteomes" id="UP000298652"/>
    </source>
</evidence>
<feature type="domain" description="KIB1-4 beta-propeller" evidence="1">
    <location>
        <begin position="28"/>
        <end position="145"/>
    </location>
</feature>
<dbReference type="Gramene" id="TKW01598">
    <property type="protein sequence ID" value="TKW01598"/>
    <property type="gene ID" value="SEVIR_8G191700v2"/>
</dbReference>
<dbReference type="Pfam" id="PF03478">
    <property type="entry name" value="Beta-prop_KIB1-4"/>
    <property type="match status" value="1"/>
</dbReference>
<dbReference type="EMBL" id="CM016559">
    <property type="protein sequence ID" value="TKW01598.1"/>
    <property type="molecule type" value="Genomic_DNA"/>
</dbReference>